<name>U5MYJ6_CLOSA</name>
<accession>U5MYJ6</accession>
<sequence length="41" mass="4731">MFLTVSNGKSVTHSYNILFVDSDSLFYCIDYLNIKERVNAI</sequence>
<dbReference type="AlphaFoldDB" id="U5MYJ6"/>
<protein>
    <submittedName>
        <fullName evidence="1">Uncharacterized protein</fullName>
    </submittedName>
</protein>
<dbReference type="PATRIC" id="fig|1345695.3.peg.3747"/>
<reference evidence="1 2" key="1">
    <citation type="journal article" date="2013" name="Genome Announc.">
        <title>Complete Genome Sequence of the Solvent Producer Clostridium saccharobutylicum NCP262 (DSM 13864).</title>
        <authorList>
            <person name="Poehlein A."/>
            <person name="Hartwich K."/>
            <person name="Krabben P."/>
            <person name="Ehrenreich A."/>
            <person name="Liebl W."/>
            <person name="Durre P."/>
            <person name="Gottschalk G."/>
            <person name="Daniel R."/>
        </authorList>
    </citation>
    <scope>NUCLEOTIDE SEQUENCE [LARGE SCALE GENOMIC DNA]</scope>
    <source>
        <strain evidence="1">DSM 13864</strain>
    </source>
</reference>
<evidence type="ECO:0000313" key="2">
    <source>
        <dbReference type="Proteomes" id="UP000017118"/>
    </source>
</evidence>
<keyword evidence="2" id="KW-1185">Reference proteome</keyword>
<organism evidence="1 2">
    <name type="scientific">Clostridium saccharobutylicum DSM 13864</name>
    <dbReference type="NCBI Taxonomy" id="1345695"/>
    <lineage>
        <taxon>Bacteria</taxon>
        <taxon>Bacillati</taxon>
        <taxon>Bacillota</taxon>
        <taxon>Clostridia</taxon>
        <taxon>Eubacteriales</taxon>
        <taxon>Clostridiaceae</taxon>
        <taxon>Clostridium</taxon>
    </lineage>
</organism>
<proteinExistence type="predicted"/>
<dbReference type="KEGG" id="csb:CLSA_c37600"/>
<dbReference type="Proteomes" id="UP000017118">
    <property type="component" value="Chromosome"/>
</dbReference>
<evidence type="ECO:0000313" key="1">
    <source>
        <dbReference type="EMBL" id="AGX44721.1"/>
    </source>
</evidence>
<dbReference type="EMBL" id="CP006721">
    <property type="protein sequence ID" value="AGX44721.1"/>
    <property type="molecule type" value="Genomic_DNA"/>
</dbReference>
<dbReference type="HOGENOM" id="CLU_3268187_0_0_9"/>
<gene>
    <name evidence="1" type="ORF">CLSA_c37600</name>
</gene>